<evidence type="ECO:0000313" key="3">
    <source>
        <dbReference type="Proteomes" id="UP000198577"/>
    </source>
</evidence>
<dbReference type="InterPro" id="IPR000594">
    <property type="entry name" value="ThiF_NAD_FAD-bd"/>
</dbReference>
<dbReference type="InterPro" id="IPR045886">
    <property type="entry name" value="ThiF/MoeB/HesA"/>
</dbReference>
<name>A0A1I5SSW2_9FIRM</name>
<keyword evidence="3" id="KW-1185">Reference proteome</keyword>
<dbReference type="SUPFAM" id="SSF69572">
    <property type="entry name" value="Activating enzymes of the ubiquitin-like proteins"/>
    <property type="match status" value="1"/>
</dbReference>
<dbReference type="Pfam" id="PF00899">
    <property type="entry name" value="ThiF"/>
    <property type="match status" value="1"/>
</dbReference>
<dbReference type="GO" id="GO:0061503">
    <property type="term" value="F:tRNA threonylcarbamoyladenosine dehydratase"/>
    <property type="evidence" value="ECO:0007669"/>
    <property type="project" value="TreeGrafter"/>
</dbReference>
<dbReference type="GO" id="GO:0016779">
    <property type="term" value="F:nucleotidyltransferase activity"/>
    <property type="evidence" value="ECO:0007669"/>
    <property type="project" value="UniProtKB-KW"/>
</dbReference>
<organism evidence="2 3">
    <name type="scientific">Caldicoprobacter faecalis</name>
    <dbReference type="NCBI Taxonomy" id="937334"/>
    <lineage>
        <taxon>Bacteria</taxon>
        <taxon>Bacillati</taxon>
        <taxon>Bacillota</taxon>
        <taxon>Clostridia</taxon>
        <taxon>Caldicoprobacterales</taxon>
        <taxon>Caldicoprobacteraceae</taxon>
        <taxon>Caldicoprobacter</taxon>
    </lineage>
</organism>
<dbReference type="PANTHER" id="PTHR43267:SF1">
    <property type="entry name" value="TRNA THREONYLCARBAMOYLADENOSINE DEHYDRATASE"/>
    <property type="match status" value="1"/>
</dbReference>
<dbReference type="GO" id="GO:0008641">
    <property type="term" value="F:ubiquitin-like modifier activating enzyme activity"/>
    <property type="evidence" value="ECO:0007669"/>
    <property type="project" value="InterPro"/>
</dbReference>
<dbReference type="InterPro" id="IPR035985">
    <property type="entry name" value="Ubiquitin-activating_enz"/>
</dbReference>
<reference evidence="2 3" key="1">
    <citation type="submission" date="2016-10" db="EMBL/GenBank/DDBJ databases">
        <authorList>
            <person name="de Groot N.N."/>
        </authorList>
    </citation>
    <scope>NUCLEOTIDE SEQUENCE [LARGE SCALE GENOMIC DNA]</scope>
    <source>
        <strain evidence="2 3">DSM 20678</strain>
    </source>
</reference>
<dbReference type="Gene3D" id="3.40.50.720">
    <property type="entry name" value="NAD(P)-binding Rossmann-like Domain"/>
    <property type="match status" value="1"/>
</dbReference>
<dbReference type="Proteomes" id="UP000198577">
    <property type="component" value="Unassembled WGS sequence"/>
</dbReference>
<dbReference type="EMBL" id="FOXR01000003">
    <property type="protein sequence ID" value="SFP73721.1"/>
    <property type="molecule type" value="Genomic_DNA"/>
</dbReference>
<dbReference type="GO" id="GO:0061504">
    <property type="term" value="P:cyclic threonylcarbamoyladenosine biosynthetic process"/>
    <property type="evidence" value="ECO:0007669"/>
    <property type="project" value="TreeGrafter"/>
</dbReference>
<proteinExistence type="predicted"/>
<protein>
    <submittedName>
        <fullName evidence="2">Molybdopterin or thiamine biosynthesis adenylyltransferase</fullName>
    </submittedName>
</protein>
<keyword evidence="2" id="KW-0548">Nucleotidyltransferase</keyword>
<accession>A0A1I5SSW2</accession>
<dbReference type="PANTHER" id="PTHR43267">
    <property type="entry name" value="TRNA THREONYLCARBAMOYLADENOSINE DEHYDRATASE"/>
    <property type="match status" value="1"/>
</dbReference>
<feature type="domain" description="THIF-type NAD/FAD binding fold" evidence="1">
    <location>
        <begin position="11"/>
        <end position="224"/>
    </location>
</feature>
<sequence>MEKRYIKNIGTLTCEGQNRLFQTTVAVVGAGGIGGFVIEGLARLGVKKIIAVDMDVFDEMNLNRQALSNVNNLGNHKVIEAEKRVKEINPGVRFLPIRQKACLENLPDFLGEADYIFDATDNIEIRKELSEFVQNTGKVLIHGGCAGWYVQVAIVTKYTSSIERLFGGTGDQGAEKVLGNPVFAPMLTAALELSEFCKLISGKGEPLVGKCMVVNLLTNEYRVFEF</sequence>
<evidence type="ECO:0000313" key="2">
    <source>
        <dbReference type="EMBL" id="SFP73721.1"/>
    </source>
</evidence>
<dbReference type="STRING" id="937334.SAMN05444406_10336"/>
<keyword evidence="2" id="KW-0808">Transferase</keyword>
<gene>
    <name evidence="2" type="ORF">SAMN05444406_10336</name>
</gene>
<evidence type="ECO:0000259" key="1">
    <source>
        <dbReference type="Pfam" id="PF00899"/>
    </source>
</evidence>
<dbReference type="AlphaFoldDB" id="A0A1I5SSW2"/>